<protein>
    <submittedName>
        <fullName evidence="2">Uncharacterized protein</fullName>
    </submittedName>
</protein>
<dbReference type="EMBL" id="REGN01001459">
    <property type="protein sequence ID" value="RNA34534.1"/>
    <property type="molecule type" value="Genomic_DNA"/>
</dbReference>
<comment type="caution">
    <text evidence="2">The sequence shown here is derived from an EMBL/GenBank/DDBJ whole genome shotgun (WGS) entry which is preliminary data.</text>
</comment>
<keyword evidence="3" id="KW-1185">Reference proteome</keyword>
<evidence type="ECO:0000313" key="3">
    <source>
        <dbReference type="Proteomes" id="UP000276133"/>
    </source>
</evidence>
<dbReference type="AlphaFoldDB" id="A0A3M7SFC8"/>
<accession>A0A3M7SFC8</accession>
<gene>
    <name evidence="2" type="ORF">BpHYR1_006097</name>
</gene>
<dbReference type="Proteomes" id="UP000276133">
    <property type="component" value="Unassembled WGS sequence"/>
</dbReference>
<feature type="compositionally biased region" description="Low complexity" evidence="1">
    <location>
        <begin position="133"/>
        <end position="142"/>
    </location>
</feature>
<evidence type="ECO:0000313" key="2">
    <source>
        <dbReference type="EMBL" id="RNA34534.1"/>
    </source>
</evidence>
<sequence length="278" mass="32751">MYLLNIDHHGMKKKILQLCFVKSHQNSSQLLNEIVIMQQLTSKDVIEHAYLIWRRKRLNKKDHSVTLFMFYFGMLNFDHKLQHAFYFDEWWIKQNLERYHVFVTDEDERIPVTNNAVEYLTSTSTSAPPPLPSSSSTPTTLSNTITTTYTTTTSNFNTSSTSASPPTSSIIFIFFRHLNARFPNCLQACLEQVGCEMSFDFLKPNFIFRFLETITYNSIHSLCYNCAIIIESLRLRRKVVFSRESDNLNRKIYRKMEKKSKKKLIYLLKEFKNFAIKD</sequence>
<proteinExistence type="predicted"/>
<evidence type="ECO:0000256" key="1">
    <source>
        <dbReference type="SAM" id="MobiDB-lite"/>
    </source>
</evidence>
<organism evidence="2 3">
    <name type="scientific">Brachionus plicatilis</name>
    <name type="common">Marine rotifer</name>
    <name type="synonym">Brachionus muelleri</name>
    <dbReference type="NCBI Taxonomy" id="10195"/>
    <lineage>
        <taxon>Eukaryota</taxon>
        <taxon>Metazoa</taxon>
        <taxon>Spiralia</taxon>
        <taxon>Gnathifera</taxon>
        <taxon>Rotifera</taxon>
        <taxon>Eurotatoria</taxon>
        <taxon>Monogononta</taxon>
        <taxon>Pseudotrocha</taxon>
        <taxon>Ploima</taxon>
        <taxon>Brachionidae</taxon>
        <taxon>Brachionus</taxon>
    </lineage>
</organism>
<reference evidence="2 3" key="1">
    <citation type="journal article" date="2018" name="Sci. Rep.">
        <title>Genomic signatures of local adaptation to the degree of environmental predictability in rotifers.</title>
        <authorList>
            <person name="Franch-Gras L."/>
            <person name="Hahn C."/>
            <person name="Garcia-Roger E.M."/>
            <person name="Carmona M.J."/>
            <person name="Serra M."/>
            <person name="Gomez A."/>
        </authorList>
    </citation>
    <scope>NUCLEOTIDE SEQUENCE [LARGE SCALE GENOMIC DNA]</scope>
    <source>
        <strain evidence="2">HYR1</strain>
    </source>
</reference>
<feature type="region of interest" description="Disordered" evidence="1">
    <location>
        <begin position="123"/>
        <end position="142"/>
    </location>
</feature>
<name>A0A3M7SFC8_BRAPC</name>